<name>A0A392SVF4_9FABA</name>
<dbReference type="Proteomes" id="UP000265520">
    <property type="component" value="Unassembled WGS sequence"/>
</dbReference>
<organism evidence="2 3">
    <name type="scientific">Trifolium medium</name>
    <dbReference type="NCBI Taxonomy" id="97028"/>
    <lineage>
        <taxon>Eukaryota</taxon>
        <taxon>Viridiplantae</taxon>
        <taxon>Streptophyta</taxon>
        <taxon>Embryophyta</taxon>
        <taxon>Tracheophyta</taxon>
        <taxon>Spermatophyta</taxon>
        <taxon>Magnoliopsida</taxon>
        <taxon>eudicotyledons</taxon>
        <taxon>Gunneridae</taxon>
        <taxon>Pentapetalae</taxon>
        <taxon>rosids</taxon>
        <taxon>fabids</taxon>
        <taxon>Fabales</taxon>
        <taxon>Fabaceae</taxon>
        <taxon>Papilionoideae</taxon>
        <taxon>50 kb inversion clade</taxon>
        <taxon>NPAAA clade</taxon>
        <taxon>Hologalegina</taxon>
        <taxon>IRL clade</taxon>
        <taxon>Trifolieae</taxon>
        <taxon>Trifolium</taxon>
    </lineage>
</organism>
<reference evidence="2 3" key="1">
    <citation type="journal article" date="2018" name="Front. Plant Sci.">
        <title>Red Clover (Trifolium pratense) and Zigzag Clover (T. medium) - A Picture of Genomic Similarities and Differences.</title>
        <authorList>
            <person name="Dluhosova J."/>
            <person name="Istvanek J."/>
            <person name="Nedelnik J."/>
            <person name="Repkova J."/>
        </authorList>
    </citation>
    <scope>NUCLEOTIDE SEQUENCE [LARGE SCALE GENOMIC DNA]</scope>
    <source>
        <strain evidence="3">cv. 10/8</strain>
        <tissue evidence="2">Leaf</tissue>
    </source>
</reference>
<accession>A0A392SVF4</accession>
<feature type="compositionally biased region" description="Polar residues" evidence="1">
    <location>
        <begin position="18"/>
        <end position="28"/>
    </location>
</feature>
<dbReference type="AlphaFoldDB" id="A0A392SVF4"/>
<protein>
    <submittedName>
        <fullName evidence="2">Uncharacterized protein</fullName>
    </submittedName>
</protein>
<feature type="region of interest" description="Disordered" evidence="1">
    <location>
        <begin position="1"/>
        <end position="53"/>
    </location>
</feature>
<dbReference type="EMBL" id="LXQA010453927">
    <property type="protein sequence ID" value="MCI52858.1"/>
    <property type="molecule type" value="Genomic_DNA"/>
</dbReference>
<evidence type="ECO:0000256" key="1">
    <source>
        <dbReference type="SAM" id="MobiDB-lite"/>
    </source>
</evidence>
<comment type="caution">
    <text evidence="2">The sequence shown here is derived from an EMBL/GenBank/DDBJ whole genome shotgun (WGS) entry which is preliminary data.</text>
</comment>
<feature type="compositionally biased region" description="Polar residues" evidence="1">
    <location>
        <begin position="36"/>
        <end position="53"/>
    </location>
</feature>
<keyword evidence="3" id="KW-1185">Reference proteome</keyword>
<proteinExistence type="predicted"/>
<sequence>MALKDLCSRKLNHPSQEHYGNSKETGQHTMVDGQDNKNTGYSKEALFTNNHTT</sequence>
<evidence type="ECO:0000313" key="2">
    <source>
        <dbReference type="EMBL" id="MCI52858.1"/>
    </source>
</evidence>
<evidence type="ECO:0000313" key="3">
    <source>
        <dbReference type="Proteomes" id="UP000265520"/>
    </source>
</evidence>